<organism evidence="7 8">
    <name type="scientific">Caldimicrobium thiodismutans</name>
    <dbReference type="NCBI Taxonomy" id="1653476"/>
    <lineage>
        <taxon>Bacteria</taxon>
        <taxon>Pseudomonadati</taxon>
        <taxon>Thermodesulfobacteriota</taxon>
        <taxon>Thermodesulfobacteria</taxon>
        <taxon>Thermodesulfobacteriales</taxon>
        <taxon>Thermodesulfobacteriaceae</taxon>
        <taxon>Caldimicrobium</taxon>
    </lineage>
</organism>
<feature type="transmembrane region" description="Helical" evidence="6">
    <location>
        <begin position="310"/>
        <end position="340"/>
    </location>
</feature>
<dbReference type="STRING" id="1653476.THC_1136"/>
<dbReference type="RefSeq" id="WP_148638828.1">
    <property type="nucleotide sequence ID" value="NZ_AP014945.1"/>
</dbReference>
<feature type="transmembrane region" description="Helical" evidence="6">
    <location>
        <begin position="154"/>
        <end position="177"/>
    </location>
</feature>
<feature type="transmembrane region" description="Helical" evidence="6">
    <location>
        <begin position="61"/>
        <end position="87"/>
    </location>
</feature>
<feature type="transmembrane region" description="Helical" evidence="6">
    <location>
        <begin position="206"/>
        <end position="232"/>
    </location>
</feature>
<accession>A0A0U4N2K6</accession>
<keyword evidence="8" id="KW-1185">Reference proteome</keyword>
<evidence type="ECO:0000313" key="8">
    <source>
        <dbReference type="Proteomes" id="UP000068196"/>
    </source>
</evidence>
<dbReference type="InterPro" id="IPR002549">
    <property type="entry name" value="AI-2E-like"/>
</dbReference>
<evidence type="ECO:0000256" key="5">
    <source>
        <dbReference type="ARBA" id="ARBA00023136"/>
    </source>
</evidence>
<dbReference type="Proteomes" id="UP000068196">
    <property type="component" value="Chromosome"/>
</dbReference>
<feature type="transmembrane region" description="Helical" evidence="6">
    <location>
        <begin position="7"/>
        <end position="25"/>
    </location>
</feature>
<dbReference type="GO" id="GO:0016020">
    <property type="term" value="C:membrane"/>
    <property type="evidence" value="ECO:0007669"/>
    <property type="project" value="UniProtKB-SubCell"/>
</dbReference>
<dbReference type="EMBL" id="AP014945">
    <property type="protein sequence ID" value="BAU23510.1"/>
    <property type="molecule type" value="Genomic_DNA"/>
</dbReference>
<dbReference type="PANTHER" id="PTHR21716">
    <property type="entry name" value="TRANSMEMBRANE PROTEIN"/>
    <property type="match status" value="1"/>
</dbReference>
<protein>
    <recommendedName>
        <fullName evidence="9">AI-2E family transporter</fullName>
    </recommendedName>
</protein>
<name>A0A0U4N2K6_9BACT</name>
<dbReference type="Pfam" id="PF01594">
    <property type="entry name" value="AI-2E_transport"/>
    <property type="match status" value="1"/>
</dbReference>
<reference evidence="7 8" key="1">
    <citation type="journal article" date="2016" name="Int. J. Syst. Evol. Microbiol.">
        <title>Caldimicrobium thiodismutans sp. nov., a sulfur-disproportionating bacterium isolated from a hot spring, and emended description of the genus Caldimicrobium.</title>
        <authorList>
            <person name="Kojima H."/>
            <person name="Umezawa K."/>
            <person name="Fukui M."/>
        </authorList>
    </citation>
    <scope>NUCLEOTIDE SEQUENCE [LARGE SCALE GENOMIC DNA]</scope>
    <source>
        <strain evidence="7 8">TF1</strain>
    </source>
</reference>
<feature type="transmembrane region" description="Helical" evidence="6">
    <location>
        <begin position="238"/>
        <end position="261"/>
    </location>
</feature>
<feature type="transmembrane region" description="Helical" evidence="6">
    <location>
        <begin position="273"/>
        <end position="290"/>
    </location>
</feature>
<sequence length="359" mass="40734">MKRNSFPLNLYIILTISLFILGLFVYVLLPFIMVLFWGAVLSYFFYPLYQKINLFLKGQKGLSALITISIFIFFILIPLAFLGLLFYSQVGNLLEKINLDTLQNLFSYLDKLKEKIILSKIYPYLAPYLENLQKNLPQSISKIIEGLLQSLSSIVFGTFGFILKIAFTIFTLYYFLVDGEKIIHALKELIPGQKEEKEKILKRISIVLNGVLYGNLLTALIQGILSLIIYFLLGIPQYVFFAFLTMLASFMPFLGTALIWLPLSIYLFIIGDYLKGSLLILFCALSVAQVDNLIKPFLIGGKTKIHNLLMFFAVLGGITRFGLTGLFLGPLILGLFLSILEIYKTKWLSPLEESNNSQS</sequence>
<dbReference type="PANTHER" id="PTHR21716:SF4">
    <property type="entry name" value="TRANSMEMBRANE PROTEIN 245"/>
    <property type="match status" value="1"/>
</dbReference>
<feature type="transmembrane region" description="Helical" evidence="6">
    <location>
        <begin position="31"/>
        <end position="49"/>
    </location>
</feature>
<keyword evidence="3 6" id="KW-0812">Transmembrane</keyword>
<evidence type="ECO:0000256" key="4">
    <source>
        <dbReference type="ARBA" id="ARBA00022989"/>
    </source>
</evidence>
<dbReference type="AlphaFoldDB" id="A0A0U4N2K6"/>
<comment type="subcellular location">
    <subcellularLocation>
        <location evidence="1">Membrane</location>
        <topology evidence="1">Multi-pass membrane protein</topology>
    </subcellularLocation>
</comment>
<evidence type="ECO:0008006" key="9">
    <source>
        <dbReference type="Google" id="ProtNLM"/>
    </source>
</evidence>
<evidence type="ECO:0000256" key="6">
    <source>
        <dbReference type="SAM" id="Phobius"/>
    </source>
</evidence>
<reference evidence="8" key="2">
    <citation type="journal article" date="2016" name="Int. J. Syst. Evol. Microbiol.">
        <title>Caldimicrobium thiodismutans sp. nov., a sulfur-disproportionating bacterium isolated from a hot spring.</title>
        <authorList>
            <person name="Kojima H."/>
            <person name="Umezawa K."/>
            <person name="Fukui M."/>
        </authorList>
    </citation>
    <scope>NUCLEOTIDE SEQUENCE [LARGE SCALE GENOMIC DNA]</scope>
    <source>
        <strain evidence="8">TF1</strain>
    </source>
</reference>
<comment type="similarity">
    <text evidence="2">Belongs to the autoinducer-2 exporter (AI-2E) (TC 2.A.86) family.</text>
</comment>
<evidence type="ECO:0000256" key="1">
    <source>
        <dbReference type="ARBA" id="ARBA00004141"/>
    </source>
</evidence>
<evidence type="ECO:0000313" key="7">
    <source>
        <dbReference type="EMBL" id="BAU23510.1"/>
    </source>
</evidence>
<dbReference type="KEGG" id="cthi:THC_1136"/>
<evidence type="ECO:0000256" key="2">
    <source>
        <dbReference type="ARBA" id="ARBA00009773"/>
    </source>
</evidence>
<keyword evidence="5 6" id="KW-0472">Membrane</keyword>
<evidence type="ECO:0000256" key="3">
    <source>
        <dbReference type="ARBA" id="ARBA00022692"/>
    </source>
</evidence>
<dbReference type="OrthoDB" id="106838at2"/>
<gene>
    <name evidence="7" type="ORF">THC_1136</name>
</gene>
<keyword evidence="4 6" id="KW-1133">Transmembrane helix</keyword>
<proteinExistence type="inferred from homology"/>